<dbReference type="GO" id="GO:0035418">
    <property type="term" value="P:protein localization to synapse"/>
    <property type="evidence" value="ECO:0007669"/>
    <property type="project" value="TreeGrafter"/>
</dbReference>
<evidence type="ECO:0000256" key="2">
    <source>
        <dbReference type="ARBA" id="ARBA00022884"/>
    </source>
</evidence>
<dbReference type="Gene3D" id="3.30.160.20">
    <property type="match status" value="3"/>
</dbReference>
<keyword evidence="7" id="KW-1185">Reference proteome</keyword>
<feature type="compositionally biased region" description="Basic and acidic residues" evidence="4">
    <location>
        <begin position="391"/>
        <end position="401"/>
    </location>
</feature>
<dbReference type="Pfam" id="PF16482">
    <property type="entry name" value="Staufen_C"/>
    <property type="match status" value="1"/>
</dbReference>
<organism evidence="6 7">
    <name type="scientific">Bugula neritina</name>
    <name type="common">Brown bryozoan</name>
    <name type="synonym">Sertularia neritina</name>
    <dbReference type="NCBI Taxonomy" id="10212"/>
    <lineage>
        <taxon>Eukaryota</taxon>
        <taxon>Metazoa</taxon>
        <taxon>Spiralia</taxon>
        <taxon>Lophotrochozoa</taxon>
        <taxon>Bryozoa</taxon>
        <taxon>Gymnolaemata</taxon>
        <taxon>Cheilostomatida</taxon>
        <taxon>Flustrina</taxon>
        <taxon>Buguloidea</taxon>
        <taxon>Bugulidae</taxon>
        <taxon>Bugula</taxon>
    </lineage>
</organism>
<dbReference type="EMBL" id="VXIV02002589">
    <property type="protein sequence ID" value="KAF6024323.1"/>
    <property type="molecule type" value="Genomic_DNA"/>
</dbReference>
<dbReference type="GO" id="GO:0007281">
    <property type="term" value="P:germ cell development"/>
    <property type="evidence" value="ECO:0007669"/>
    <property type="project" value="TreeGrafter"/>
</dbReference>
<feature type="domain" description="DRBM" evidence="5">
    <location>
        <begin position="35"/>
        <end position="102"/>
    </location>
</feature>
<dbReference type="GO" id="GO:0010494">
    <property type="term" value="C:cytoplasmic stress granule"/>
    <property type="evidence" value="ECO:0007669"/>
    <property type="project" value="TreeGrafter"/>
</dbReference>
<dbReference type="SUPFAM" id="SSF54768">
    <property type="entry name" value="dsRNA-binding domain-like"/>
    <property type="match status" value="2"/>
</dbReference>
<evidence type="ECO:0000313" key="6">
    <source>
        <dbReference type="EMBL" id="KAF6024323.1"/>
    </source>
</evidence>
<gene>
    <name evidence="6" type="ORF">EB796_017368</name>
</gene>
<dbReference type="SMART" id="SM00358">
    <property type="entry name" value="DSRM"/>
    <property type="match status" value="2"/>
</dbReference>
<dbReference type="InterPro" id="IPR014720">
    <property type="entry name" value="dsRBD_dom"/>
</dbReference>
<evidence type="ECO:0000256" key="4">
    <source>
        <dbReference type="SAM" id="MobiDB-lite"/>
    </source>
</evidence>
<proteinExistence type="predicted"/>
<dbReference type="GO" id="GO:0005886">
    <property type="term" value="C:plasma membrane"/>
    <property type="evidence" value="ECO:0007669"/>
    <property type="project" value="TreeGrafter"/>
</dbReference>
<dbReference type="CDD" id="cd19860">
    <property type="entry name" value="DSRM_STAU_rpt4"/>
    <property type="match status" value="1"/>
</dbReference>
<name>A0A7J7JEQ9_BUGNE</name>
<evidence type="ECO:0000259" key="5">
    <source>
        <dbReference type="PROSITE" id="PS50137"/>
    </source>
</evidence>
<sequence length="431" mass="47734">MMFKDHEMPAEESSPLPTSPQPSSVDQESDETKKSEISQVHELALQYGKEITFEIIHESGPPHLRTFTTRAVCGDLVSEGEGNSKKDSKKKAAENMLIKLKESVSPTSDFRQKVKNLANKKKNRNLIKMQKANVEYGSGINPISRLIQIQQANKRKEPVYTLVMEHGAPRRREFIIQVKCNEKTCQGKGPNKKLAKRNAAEEMLQIMGYSKPTPLPAKSSLKSADSSGNSSSQRSKHVTFVDSVPANKLPGVLVRSNISEKSSKQELPQFDVHLAASLAKDLLEHGESDLGNELLSSKEHVKRQLDSPKEQLEYLGLCMGISMEFIDFPKGTNTKTFTTLVTLQTIPPQVFQGDAATVEMSHDKAALKALNQFANSVTKSHIDEKEGIEVTEKTKADESTRLKTTMNGDTTESSNTDTDKPSAIERNDVLL</sequence>
<dbReference type="GO" id="GO:0003729">
    <property type="term" value="F:mRNA binding"/>
    <property type="evidence" value="ECO:0007669"/>
    <property type="project" value="TreeGrafter"/>
</dbReference>
<dbReference type="GO" id="GO:0008298">
    <property type="term" value="P:intracellular mRNA localization"/>
    <property type="evidence" value="ECO:0007669"/>
    <property type="project" value="TreeGrafter"/>
</dbReference>
<reference evidence="6" key="1">
    <citation type="submission" date="2020-06" db="EMBL/GenBank/DDBJ databases">
        <title>Draft genome of Bugula neritina, a colonial animal packing powerful symbionts and potential medicines.</title>
        <authorList>
            <person name="Rayko M."/>
        </authorList>
    </citation>
    <scope>NUCLEOTIDE SEQUENCE [LARGE SCALE GENOMIC DNA]</scope>
    <source>
        <strain evidence="6">Kwan_BN1</strain>
    </source>
</reference>
<dbReference type="PANTHER" id="PTHR46054">
    <property type="entry name" value="MATERNAL EFFECT PROTEIN STAUFEN"/>
    <property type="match status" value="1"/>
</dbReference>
<dbReference type="Pfam" id="PF00035">
    <property type="entry name" value="dsrm"/>
    <property type="match status" value="2"/>
</dbReference>
<evidence type="ECO:0000256" key="3">
    <source>
        <dbReference type="PROSITE-ProRule" id="PRU00266"/>
    </source>
</evidence>
<dbReference type="GO" id="GO:0003725">
    <property type="term" value="F:double-stranded RNA binding"/>
    <property type="evidence" value="ECO:0007669"/>
    <property type="project" value="TreeGrafter"/>
</dbReference>
<comment type="caution">
    <text evidence="6">The sequence shown here is derived from an EMBL/GenBank/DDBJ whole genome shotgun (WGS) entry which is preliminary data.</text>
</comment>
<feature type="region of interest" description="Disordered" evidence="4">
    <location>
        <begin position="210"/>
        <end position="241"/>
    </location>
</feature>
<dbReference type="GO" id="GO:0098964">
    <property type="term" value="P:anterograde dendritic transport of messenger ribonucleoprotein complex"/>
    <property type="evidence" value="ECO:0007669"/>
    <property type="project" value="TreeGrafter"/>
</dbReference>
<dbReference type="GO" id="GO:0043025">
    <property type="term" value="C:neuronal cell body"/>
    <property type="evidence" value="ECO:0007669"/>
    <property type="project" value="TreeGrafter"/>
</dbReference>
<feature type="region of interest" description="Disordered" evidence="4">
    <location>
        <begin position="391"/>
        <end position="431"/>
    </location>
</feature>
<feature type="compositionally biased region" description="Polar residues" evidence="4">
    <location>
        <begin position="220"/>
        <end position="233"/>
    </location>
</feature>
<dbReference type="FunFam" id="3.30.160.20:FF:000007">
    <property type="entry name" value="Double-stranded RNA-binding protein Staufen homolog 1"/>
    <property type="match status" value="2"/>
</dbReference>
<dbReference type="PROSITE" id="PS50137">
    <property type="entry name" value="DS_RBD"/>
    <property type="match status" value="2"/>
</dbReference>
<dbReference type="Proteomes" id="UP000593567">
    <property type="component" value="Unassembled WGS sequence"/>
</dbReference>
<feature type="compositionally biased region" description="Low complexity" evidence="4">
    <location>
        <begin position="13"/>
        <end position="24"/>
    </location>
</feature>
<keyword evidence="1" id="KW-0677">Repeat</keyword>
<dbReference type="OrthoDB" id="10037267at2759"/>
<keyword evidence="2 3" id="KW-0694">RNA-binding</keyword>
<feature type="region of interest" description="Disordered" evidence="4">
    <location>
        <begin position="1"/>
        <end position="36"/>
    </location>
</feature>
<accession>A0A7J7JEQ9</accession>
<dbReference type="InterPro" id="IPR032478">
    <property type="entry name" value="Staufen_C"/>
</dbReference>
<dbReference type="PANTHER" id="PTHR46054:SF3">
    <property type="entry name" value="MATERNAL EFFECT PROTEIN STAUFEN"/>
    <property type="match status" value="1"/>
</dbReference>
<evidence type="ECO:0000256" key="1">
    <source>
        <dbReference type="ARBA" id="ARBA00022737"/>
    </source>
</evidence>
<dbReference type="AlphaFoldDB" id="A0A7J7JEQ9"/>
<protein>
    <submittedName>
        <fullName evidence="6">Stau</fullName>
    </submittedName>
</protein>
<feature type="domain" description="DRBM" evidence="5">
    <location>
        <begin position="141"/>
        <end position="209"/>
    </location>
</feature>
<feature type="compositionally biased region" description="Basic and acidic residues" evidence="4">
    <location>
        <begin position="417"/>
        <end position="431"/>
    </location>
</feature>
<dbReference type="GO" id="GO:0032839">
    <property type="term" value="C:dendrite cytoplasm"/>
    <property type="evidence" value="ECO:0007669"/>
    <property type="project" value="GOC"/>
</dbReference>
<dbReference type="InterPro" id="IPR051740">
    <property type="entry name" value="DRBM-containing_protein"/>
</dbReference>
<dbReference type="CDD" id="cd19861">
    <property type="entry name" value="DSRM_STAU_rpt5"/>
    <property type="match status" value="1"/>
</dbReference>
<feature type="compositionally biased region" description="Polar residues" evidence="4">
    <location>
        <begin position="402"/>
        <end position="416"/>
    </location>
</feature>
<evidence type="ECO:0000313" key="7">
    <source>
        <dbReference type="Proteomes" id="UP000593567"/>
    </source>
</evidence>